<accession>W2RKB2</accession>
<gene>
    <name evidence="10" type="ORF">HMPREF1541_07878</name>
</gene>
<dbReference type="EC" id="2.1.1.85" evidence="3"/>
<comment type="subcellular location">
    <subcellularLocation>
        <location evidence="2">Cytoplasm</location>
    </subcellularLocation>
    <subcellularLocation>
        <location evidence="1">Nucleus</location>
    </subcellularLocation>
</comment>
<comment type="similarity">
    <text evidence="9">Belongs to the methyltransferase superfamily. METTL18 family.</text>
</comment>
<sequence>MSFAFGFAGDDIEADDHDMLDAEPEGEASAKAAQDLVLPKMHTLADLLSNLPSQISYNTLSIPPHPSNTIARRSLFDIRQQLMAESSSANSNDALIANLSSGDLSSGTYEGGFKTWECALDLASLLSDPSFAGPTTPGDKDNTPLHVIELGAGSAIPSLAVLRQCLSADTHTSPLNLTLCDYNEDVLKLCTAPNVFLNCHLIQQQQSIPETNAPERDHDLDLEPLTTSIPCLAETLKTANDIDVAFVSGAWGPSFFSLLKSSLAPTSTTDQQPPPTRILILASETIYSPATLPDFVGTTISLLSLGAEGSRALVAAKKVYFGVGGGVAEFEREVAERGAGVRTVWHSGDEGGVGRVVLEVSLQR</sequence>
<dbReference type="Gene3D" id="3.40.50.150">
    <property type="entry name" value="Vaccinia Virus protein VP39"/>
    <property type="match status" value="1"/>
</dbReference>
<keyword evidence="8" id="KW-0539">Nucleus</keyword>
<dbReference type="RefSeq" id="XP_008720423.1">
    <property type="nucleotide sequence ID" value="XM_008722201.1"/>
</dbReference>
<evidence type="ECO:0000256" key="1">
    <source>
        <dbReference type="ARBA" id="ARBA00004123"/>
    </source>
</evidence>
<evidence type="ECO:0000256" key="6">
    <source>
        <dbReference type="ARBA" id="ARBA00022679"/>
    </source>
</evidence>
<evidence type="ECO:0000256" key="4">
    <source>
        <dbReference type="ARBA" id="ARBA00022490"/>
    </source>
</evidence>
<dbReference type="OrthoDB" id="1723750at2759"/>
<keyword evidence="11" id="KW-1185">Reference proteome</keyword>
<dbReference type="FunCoup" id="W2RKB2">
    <property type="interactions" value="1587"/>
</dbReference>
<organism evidence="10 11">
    <name type="scientific">Cyphellophora europaea (strain CBS 101466)</name>
    <name type="common">Phialophora europaea</name>
    <dbReference type="NCBI Taxonomy" id="1220924"/>
    <lineage>
        <taxon>Eukaryota</taxon>
        <taxon>Fungi</taxon>
        <taxon>Dikarya</taxon>
        <taxon>Ascomycota</taxon>
        <taxon>Pezizomycotina</taxon>
        <taxon>Eurotiomycetes</taxon>
        <taxon>Chaetothyriomycetidae</taxon>
        <taxon>Chaetothyriales</taxon>
        <taxon>Cyphellophoraceae</taxon>
        <taxon>Cyphellophora</taxon>
    </lineage>
</organism>
<dbReference type="InterPro" id="IPR029063">
    <property type="entry name" value="SAM-dependent_MTases_sf"/>
</dbReference>
<dbReference type="eggNOG" id="KOG2920">
    <property type="taxonomic scope" value="Eukaryota"/>
</dbReference>
<evidence type="ECO:0000313" key="10">
    <source>
        <dbReference type="EMBL" id="ETN36891.1"/>
    </source>
</evidence>
<evidence type="ECO:0000313" key="11">
    <source>
        <dbReference type="Proteomes" id="UP000030752"/>
    </source>
</evidence>
<dbReference type="InParanoid" id="W2RKB2"/>
<dbReference type="InterPro" id="IPR019410">
    <property type="entry name" value="Methyltransf_16"/>
</dbReference>
<keyword evidence="5" id="KW-0489">Methyltransferase</keyword>
<keyword evidence="7" id="KW-0949">S-adenosyl-L-methionine</keyword>
<keyword evidence="4" id="KW-0963">Cytoplasm</keyword>
<dbReference type="GO" id="GO:0005737">
    <property type="term" value="C:cytoplasm"/>
    <property type="evidence" value="ECO:0007669"/>
    <property type="project" value="UniProtKB-SubCell"/>
</dbReference>
<dbReference type="GO" id="GO:0032259">
    <property type="term" value="P:methylation"/>
    <property type="evidence" value="ECO:0007669"/>
    <property type="project" value="UniProtKB-KW"/>
</dbReference>
<evidence type="ECO:0000256" key="8">
    <source>
        <dbReference type="ARBA" id="ARBA00023242"/>
    </source>
</evidence>
<evidence type="ECO:0000256" key="5">
    <source>
        <dbReference type="ARBA" id="ARBA00022603"/>
    </source>
</evidence>
<dbReference type="PANTHER" id="PTHR14614">
    <property type="entry name" value="HEPATOCELLULAR CARCINOMA-ASSOCIATED ANTIGEN"/>
    <property type="match status" value="1"/>
</dbReference>
<dbReference type="Proteomes" id="UP000030752">
    <property type="component" value="Unassembled WGS sequence"/>
</dbReference>
<dbReference type="HOGENOM" id="CLU_038704_1_0_1"/>
<evidence type="ECO:0000256" key="7">
    <source>
        <dbReference type="ARBA" id="ARBA00022691"/>
    </source>
</evidence>
<proteinExistence type="inferred from homology"/>
<dbReference type="GeneID" id="19975217"/>
<dbReference type="GO" id="GO:0005634">
    <property type="term" value="C:nucleus"/>
    <property type="evidence" value="ECO:0007669"/>
    <property type="project" value="UniProtKB-SubCell"/>
</dbReference>
<evidence type="ECO:0000256" key="2">
    <source>
        <dbReference type="ARBA" id="ARBA00004496"/>
    </source>
</evidence>
<protein>
    <recommendedName>
        <fullName evidence="3">protein-histidine N-methyltransferase</fullName>
        <ecNumber evidence="3">2.1.1.85</ecNumber>
    </recommendedName>
</protein>
<name>W2RKB2_CYPE1</name>
<dbReference type="PANTHER" id="PTHR14614:SF39">
    <property type="entry name" value="HISTIDINE PROTEIN METHYLTRANSFERASE 1 HOMOLOG"/>
    <property type="match status" value="1"/>
</dbReference>
<reference evidence="10 11" key="1">
    <citation type="submission" date="2013-03" db="EMBL/GenBank/DDBJ databases">
        <title>The Genome Sequence of Phialophora europaea CBS 101466.</title>
        <authorList>
            <consortium name="The Broad Institute Genomics Platform"/>
            <person name="Cuomo C."/>
            <person name="de Hoog S."/>
            <person name="Gorbushina A."/>
            <person name="Walker B."/>
            <person name="Young S.K."/>
            <person name="Zeng Q."/>
            <person name="Gargeya S."/>
            <person name="Fitzgerald M."/>
            <person name="Haas B."/>
            <person name="Abouelleil A."/>
            <person name="Allen A.W."/>
            <person name="Alvarado L."/>
            <person name="Arachchi H.M."/>
            <person name="Berlin A.M."/>
            <person name="Chapman S.B."/>
            <person name="Gainer-Dewar J."/>
            <person name="Goldberg J."/>
            <person name="Griggs A."/>
            <person name="Gujja S."/>
            <person name="Hansen M."/>
            <person name="Howarth C."/>
            <person name="Imamovic A."/>
            <person name="Ireland A."/>
            <person name="Larimer J."/>
            <person name="McCowan C."/>
            <person name="Murphy C."/>
            <person name="Pearson M."/>
            <person name="Poon T.W."/>
            <person name="Priest M."/>
            <person name="Roberts A."/>
            <person name="Saif S."/>
            <person name="Shea T."/>
            <person name="Sisk P."/>
            <person name="Sykes S."/>
            <person name="Wortman J."/>
            <person name="Nusbaum C."/>
            <person name="Birren B."/>
        </authorList>
    </citation>
    <scope>NUCLEOTIDE SEQUENCE [LARGE SCALE GENOMIC DNA]</scope>
    <source>
        <strain evidence="10 11">CBS 101466</strain>
    </source>
</reference>
<evidence type="ECO:0000256" key="9">
    <source>
        <dbReference type="ARBA" id="ARBA00038126"/>
    </source>
</evidence>
<dbReference type="AlphaFoldDB" id="W2RKB2"/>
<dbReference type="STRING" id="1220924.W2RKB2"/>
<dbReference type="VEuPathDB" id="FungiDB:HMPREF1541_07878"/>
<evidence type="ECO:0000256" key="3">
    <source>
        <dbReference type="ARBA" id="ARBA00012533"/>
    </source>
</evidence>
<keyword evidence="6" id="KW-0808">Transferase</keyword>
<dbReference type="EMBL" id="KB822724">
    <property type="protein sequence ID" value="ETN36891.1"/>
    <property type="molecule type" value="Genomic_DNA"/>
</dbReference>
<dbReference type="GO" id="GO:0018064">
    <property type="term" value="F:protein-L-histidine N-tele-methyltransferase activity"/>
    <property type="evidence" value="ECO:0007669"/>
    <property type="project" value="UniProtKB-EC"/>
</dbReference>